<dbReference type="Gene3D" id="2.30.29.30">
    <property type="entry name" value="Pleckstrin-homology domain (PH domain)/Phosphotyrosine-binding domain (PTB)"/>
    <property type="match status" value="1"/>
</dbReference>
<feature type="non-terminal residue" evidence="2">
    <location>
        <position position="216"/>
    </location>
</feature>
<evidence type="ECO:0000313" key="3">
    <source>
        <dbReference type="Proteomes" id="UP000728032"/>
    </source>
</evidence>
<reference evidence="2" key="1">
    <citation type="submission" date="2020-11" db="EMBL/GenBank/DDBJ databases">
        <authorList>
            <person name="Tran Van P."/>
        </authorList>
    </citation>
    <scope>NUCLEOTIDE SEQUENCE</scope>
</reference>
<dbReference type="InterPro" id="IPR033930">
    <property type="entry name" value="FAM43A/B_PTB"/>
</dbReference>
<dbReference type="InterPro" id="IPR051133">
    <property type="entry name" value="Adapter_Engulfment-Domain"/>
</dbReference>
<evidence type="ECO:0000313" key="2">
    <source>
        <dbReference type="EMBL" id="CAD7637637.1"/>
    </source>
</evidence>
<dbReference type="PANTHER" id="PTHR11232">
    <property type="entry name" value="PHOSPHOTYROSINE INTERACTION DOMAIN-CONTAINING FAMILY MEMBER"/>
    <property type="match status" value="1"/>
</dbReference>
<accession>A0A7R9Q9U4</accession>
<proteinExistence type="predicted"/>
<keyword evidence="3" id="KW-1185">Reference proteome</keyword>
<dbReference type="OrthoDB" id="5962185at2759"/>
<dbReference type="EMBL" id="OC914935">
    <property type="protein sequence ID" value="CAD7637637.1"/>
    <property type="molecule type" value="Genomic_DNA"/>
</dbReference>
<dbReference type="Pfam" id="PF14719">
    <property type="entry name" value="PID_2"/>
    <property type="match status" value="1"/>
</dbReference>
<gene>
    <name evidence="2" type="ORF">ONB1V03_LOCUS935</name>
</gene>
<feature type="domain" description="PID" evidence="1">
    <location>
        <begin position="20"/>
        <end position="156"/>
    </location>
</feature>
<dbReference type="EMBL" id="CAJPVJ010000110">
    <property type="protein sequence ID" value="CAG2161071.1"/>
    <property type="molecule type" value="Genomic_DNA"/>
</dbReference>
<dbReference type="PANTHER" id="PTHR11232:SF2">
    <property type="entry name" value="FI05246P"/>
    <property type="match status" value="1"/>
</dbReference>
<dbReference type="SUPFAM" id="SSF50729">
    <property type="entry name" value="PH domain-like"/>
    <property type="match status" value="1"/>
</dbReference>
<name>A0A7R9Q9U4_9ACAR</name>
<organism evidence="2">
    <name type="scientific">Oppiella nova</name>
    <dbReference type="NCBI Taxonomy" id="334625"/>
    <lineage>
        <taxon>Eukaryota</taxon>
        <taxon>Metazoa</taxon>
        <taxon>Ecdysozoa</taxon>
        <taxon>Arthropoda</taxon>
        <taxon>Chelicerata</taxon>
        <taxon>Arachnida</taxon>
        <taxon>Acari</taxon>
        <taxon>Acariformes</taxon>
        <taxon>Sarcoptiformes</taxon>
        <taxon>Oribatida</taxon>
        <taxon>Brachypylina</taxon>
        <taxon>Oppioidea</taxon>
        <taxon>Oppiidae</taxon>
        <taxon>Oppiella</taxon>
    </lineage>
</organism>
<evidence type="ECO:0000259" key="1">
    <source>
        <dbReference type="SMART" id="SM00462"/>
    </source>
</evidence>
<protein>
    <recommendedName>
        <fullName evidence="1">PID domain-containing protein</fullName>
    </recommendedName>
</protein>
<dbReference type="CDD" id="cd01214">
    <property type="entry name" value="PTB_FAM43A"/>
    <property type="match status" value="1"/>
</dbReference>
<dbReference type="InterPro" id="IPR006020">
    <property type="entry name" value="PTB/PI_dom"/>
</dbReference>
<dbReference type="SMART" id="SM00462">
    <property type="entry name" value="PTB"/>
    <property type="match status" value="1"/>
</dbReference>
<dbReference type="InterPro" id="IPR011993">
    <property type="entry name" value="PH-like_dom_sf"/>
</dbReference>
<sequence>MSSSLNHLKFWNKKSLTITESDPTYKVVYLGNVLTPWAKGYQSVDKPLETLWNNYCTNVKTDIHMKLTVCNSGLKAITKEHGLTQYWANRCTFCCVHQSYPKLFCWIYRHDGRKGKPELRCHAVITSKEDMAQRMSESLNDKLSTALQEFRREKKLRQNARLSLSEIPIRKQLLVKGLANFRAPLERSKSAPKLTSIVEEIKEENAFDEEEEEESE</sequence>
<dbReference type="AlphaFoldDB" id="A0A7R9Q9U4"/>
<dbReference type="Proteomes" id="UP000728032">
    <property type="component" value="Unassembled WGS sequence"/>
</dbReference>